<organism evidence="5 6">
    <name type="scientific">Gulosibacter faecalis</name>
    <dbReference type="NCBI Taxonomy" id="272240"/>
    <lineage>
        <taxon>Bacteria</taxon>
        <taxon>Bacillati</taxon>
        <taxon>Actinomycetota</taxon>
        <taxon>Actinomycetes</taxon>
        <taxon>Micrococcales</taxon>
        <taxon>Microbacteriaceae</taxon>
        <taxon>Gulosibacter</taxon>
    </lineage>
</organism>
<dbReference type="EMBL" id="JBHUNE010000010">
    <property type="protein sequence ID" value="MFD2759342.1"/>
    <property type="molecule type" value="Genomic_DNA"/>
</dbReference>
<accession>A0ABW5V027</accession>
<sequence>MVTTIAELLRAPELGLRLRLGDEVPLRRELDWAVVTELVDPSPSLAGGELVLTTGVRLRTPEQFRSFVGAVAQAGSAGLGFGIGISHDEIPEALLDAAASAGLPVVEVPFEVSFSEVTRYVAARNESERVAKLETRYRQRQRLVELLLGDGELEAMLAALGKDAAAHFAVSLNGEIVAGTLEVDDPAVTGWDALPIALANSGQATLHASHPRRDDLINAARSLVGLHLSQAARRMRSAREQAGQVLGDLGSGLLDDASTATRLEQVGLRPGRRYRMLVAEQRAGTRGDLATMRIPNSLQATATALVEGQLIVVLDDDAGDPHIAAEVLLATTRAAGISARIGIGGVYPVGVALRWSWHEARDALAHLGDDEEIGQATRISLASLVLGAANTPVEQLAREVLAPLERSDAEHGTALIDTLDAWIEHSGAAAEVAEALGTHRNTVRYRIEQITRLTGLDPRITDDIVQFALARTAARLLPRRHA</sequence>
<evidence type="ECO:0000313" key="6">
    <source>
        <dbReference type="Proteomes" id="UP001597492"/>
    </source>
</evidence>
<evidence type="ECO:0000256" key="1">
    <source>
        <dbReference type="ARBA" id="ARBA00006754"/>
    </source>
</evidence>
<keyword evidence="6" id="KW-1185">Reference proteome</keyword>
<dbReference type="InterPro" id="IPR051448">
    <property type="entry name" value="CdaR-like_regulators"/>
</dbReference>
<dbReference type="InterPro" id="IPR041522">
    <property type="entry name" value="CdaR_GGDEF"/>
</dbReference>
<evidence type="ECO:0000259" key="4">
    <source>
        <dbReference type="Pfam" id="PF17853"/>
    </source>
</evidence>
<comment type="similarity">
    <text evidence="1">Belongs to the CdaR family.</text>
</comment>
<feature type="domain" description="PucR C-terminal helix-turn-helix" evidence="3">
    <location>
        <begin position="415"/>
        <end position="470"/>
    </location>
</feature>
<evidence type="ECO:0000259" key="3">
    <source>
        <dbReference type="Pfam" id="PF13556"/>
    </source>
</evidence>
<dbReference type="PANTHER" id="PTHR33744:SF7">
    <property type="entry name" value="PUCR FAMILY TRANSCRIPTIONAL REGULATOR"/>
    <property type="match status" value="1"/>
</dbReference>
<comment type="caution">
    <text evidence="5">The sequence shown here is derived from an EMBL/GenBank/DDBJ whole genome shotgun (WGS) entry which is preliminary data.</text>
</comment>
<dbReference type="Gene3D" id="1.10.10.2840">
    <property type="entry name" value="PucR C-terminal helix-turn-helix domain"/>
    <property type="match status" value="1"/>
</dbReference>
<feature type="domain" description="Purine catabolism PurC-like" evidence="2">
    <location>
        <begin position="7"/>
        <end position="122"/>
    </location>
</feature>
<dbReference type="RefSeq" id="WP_019619748.1">
    <property type="nucleotide sequence ID" value="NZ_JBHUNE010000010.1"/>
</dbReference>
<dbReference type="PANTHER" id="PTHR33744">
    <property type="entry name" value="CARBOHYDRATE DIACID REGULATOR"/>
    <property type="match status" value="1"/>
</dbReference>
<dbReference type="InterPro" id="IPR042070">
    <property type="entry name" value="PucR_C-HTH_sf"/>
</dbReference>
<dbReference type="InterPro" id="IPR025736">
    <property type="entry name" value="PucR_C-HTH_dom"/>
</dbReference>
<proteinExistence type="inferred from homology"/>
<evidence type="ECO:0000259" key="2">
    <source>
        <dbReference type="Pfam" id="PF07905"/>
    </source>
</evidence>
<gene>
    <name evidence="5" type="ORF">ACFSW7_13235</name>
</gene>
<protein>
    <submittedName>
        <fullName evidence="5">PucR family transcriptional regulator</fullName>
    </submittedName>
</protein>
<dbReference type="Proteomes" id="UP001597492">
    <property type="component" value="Unassembled WGS sequence"/>
</dbReference>
<dbReference type="InterPro" id="IPR012914">
    <property type="entry name" value="PucR_dom"/>
</dbReference>
<name>A0ABW5V027_9MICO</name>
<reference evidence="6" key="1">
    <citation type="journal article" date="2019" name="Int. J. Syst. Evol. Microbiol.">
        <title>The Global Catalogue of Microorganisms (GCM) 10K type strain sequencing project: providing services to taxonomists for standard genome sequencing and annotation.</title>
        <authorList>
            <consortium name="The Broad Institute Genomics Platform"/>
            <consortium name="The Broad Institute Genome Sequencing Center for Infectious Disease"/>
            <person name="Wu L."/>
            <person name="Ma J."/>
        </authorList>
    </citation>
    <scope>NUCLEOTIDE SEQUENCE [LARGE SCALE GENOMIC DNA]</scope>
    <source>
        <strain evidence="6">TISTR 1514</strain>
    </source>
</reference>
<dbReference type="Pfam" id="PF07905">
    <property type="entry name" value="PucR"/>
    <property type="match status" value="1"/>
</dbReference>
<feature type="domain" description="CdaR GGDEF-like" evidence="4">
    <location>
        <begin position="255"/>
        <end position="365"/>
    </location>
</feature>
<dbReference type="Pfam" id="PF17853">
    <property type="entry name" value="GGDEF_2"/>
    <property type="match status" value="1"/>
</dbReference>
<dbReference type="Pfam" id="PF13556">
    <property type="entry name" value="HTH_30"/>
    <property type="match status" value="1"/>
</dbReference>
<evidence type="ECO:0000313" key="5">
    <source>
        <dbReference type="EMBL" id="MFD2759342.1"/>
    </source>
</evidence>